<name>A0ABD3Q4E0_9STRA</name>
<gene>
    <name evidence="1" type="ORF">ACHAWO_005349</name>
</gene>
<evidence type="ECO:0008006" key="3">
    <source>
        <dbReference type="Google" id="ProtNLM"/>
    </source>
</evidence>
<comment type="caution">
    <text evidence="1">The sequence shown here is derived from an EMBL/GenBank/DDBJ whole genome shotgun (WGS) entry which is preliminary data.</text>
</comment>
<reference evidence="1 2" key="1">
    <citation type="submission" date="2024-10" db="EMBL/GenBank/DDBJ databases">
        <title>Updated reference genomes for cyclostephanoid diatoms.</title>
        <authorList>
            <person name="Roberts W.R."/>
            <person name="Alverson A.J."/>
        </authorList>
    </citation>
    <scope>NUCLEOTIDE SEQUENCE [LARGE SCALE GENOMIC DNA]</scope>
    <source>
        <strain evidence="1 2">AJA010-31</strain>
    </source>
</reference>
<sequence length="147" mass="16857">MHKDFCKDFIKKQQVKKEKAAKPEKPSHGLTEEQMNNICIEAFLAKGRGVTHSIEECAWQLGEHPVVIGGGTISYTADGEELFEKGDVAKIYRERKGVEWDGSPRFGMRPYVQQKPYFDLIAKAKQGKTMKEIQRKIQYVKLARENL</sequence>
<evidence type="ECO:0000313" key="1">
    <source>
        <dbReference type="EMBL" id="KAL3795177.1"/>
    </source>
</evidence>
<dbReference type="Proteomes" id="UP001530400">
    <property type="component" value="Unassembled WGS sequence"/>
</dbReference>
<dbReference type="EMBL" id="JALLPJ020000332">
    <property type="protein sequence ID" value="KAL3795177.1"/>
    <property type="molecule type" value="Genomic_DNA"/>
</dbReference>
<protein>
    <recommendedName>
        <fullName evidence="3">HK97 gp10 family phage protein</fullName>
    </recommendedName>
</protein>
<evidence type="ECO:0000313" key="2">
    <source>
        <dbReference type="Proteomes" id="UP001530400"/>
    </source>
</evidence>
<dbReference type="AlphaFoldDB" id="A0ABD3Q4E0"/>
<accession>A0ABD3Q4E0</accession>
<proteinExistence type="predicted"/>
<keyword evidence="2" id="KW-1185">Reference proteome</keyword>
<organism evidence="1 2">
    <name type="scientific">Cyclotella atomus</name>
    <dbReference type="NCBI Taxonomy" id="382360"/>
    <lineage>
        <taxon>Eukaryota</taxon>
        <taxon>Sar</taxon>
        <taxon>Stramenopiles</taxon>
        <taxon>Ochrophyta</taxon>
        <taxon>Bacillariophyta</taxon>
        <taxon>Coscinodiscophyceae</taxon>
        <taxon>Thalassiosirophycidae</taxon>
        <taxon>Stephanodiscales</taxon>
        <taxon>Stephanodiscaceae</taxon>
        <taxon>Cyclotella</taxon>
    </lineage>
</organism>